<comment type="caution">
    <text evidence="1">The sequence shown here is derived from an EMBL/GenBank/DDBJ whole genome shotgun (WGS) entry which is preliminary data.</text>
</comment>
<sequence length="85" mass="9632">MKIALCKCNNDKKPSTAMIRKCDHDQTDENVTWNSLKMPATVCMKCTAHLLNIMIPCSVDYVKSCSDMMLNDKETESTGMHVFKN</sequence>
<keyword evidence="2" id="KW-1185">Reference proteome</keyword>
<dbReference type="AlphaFoldDB" id="A0A0V1A8V4"/>
<dbReference type="Proteomes" id="UP000054783">
    <property type="component" value="Unassembled WGS sequence"/>
</dbReference>
<proteinExistence type="predicted"/>
<accession>A0A0V1A8V4</accession>
<protein>
    <submittedName>
        <fullName evidence="1">Uncharacterized protein</fullName>
    </submittedName>
</protein>
<evidence type="ECO:0000313" key="1">
    <source>
        <dbReference type="EMBL" id="KRY21076.1"/>
    </source>
</evidence>
<organism evidence="1 2">
    <name type="scientific">Trichinella patagoniensis</name>
    <dbReference type="NCBI Taxonomy" id="990121"/>
    <lineage>
        <taxon>Eukaryota</taxon>
        <taxon>Metazoa</taxon>
        <taxon>Ecdysozoa</taxon>
        <taxon>Nematoda</taxon>
        <taxon>Enoplea</taxon>
        <taxon>Dorylaimia</taxon>
        <taxon>Trichinellida</taxon>
        <taxon>Trichinellidae</taxon>
        <taxon>Trichinella</taxon>
    </lineage>
</organism>
<evidence type="ECO:0000313" key="2">
    <source>
        <dbReference type="Proteomes" id="UP000054783"/>
    </source>
</evidence>
<reference evidence="1 2" key="1">
    <citation type="submission" date="2015-01" db="EMBL/GenBank/DDBJ databases">
        <title>Evolution of Trichinella species and genotypes.</title>
        <authorList>
            <person name="Korhonen P.K."/>
            <person name="Edoardo P."/>
            <person name="Giuseppe L.R."/>
            <person name="Gasser R.B."/>
        </authorList>
    </citation>
    <scope>NUCLEOTIDE SEQUENCE [LARGE SCALE GENOMIC DNA]</scope>
    <source>
        <strain evidence="1">ISS2496</strain>
    </source>
</reference>
<dbReference type="EMBL" id="JYDQ01000019">
    <property type="protein sequence ID" value="KRY21076.1"/>
    <property type="molecule type" value="Genomic_DNA"/>
</dbReference>
<name>A0A0V1A8V4_9BILA</name>
<gene>
    <name evidence="1" type="ORF">T12_5119</name>
</gene>